<dbReference type="AlphaFoldDB" id="A0AAQ4PBX0"/>
<keyword evidence="4" id="KW-1185">Reference proteome</keyword>
<dbReference type="PANTHER" id="PTHR12458">
    <property type="entry name" value="ORF PROTEIN"/>
    <property type="match status" value="1"/>
</dbReference>
<proteinExistence type="predicted"/>
<sequence>MFKDISHSGLLSLFSNLGRNPLMIWHKEVRNGHIKQVMDNDTKSMELELEEAIVIATYITCPADPKMTLGIKLPFLVVVVKNLKKAFTYEVQLLDDKNNRRRFRASTDHSTTRVKPYICTMPLRLGDDWNQILFNLQSITRRAYGTNYIETLRVRVSAWRPTRSRLALQMNLCDCGSSCLMQMNLNSFPSRSTLTVEYREYTSRTECTPRTSSQPSSNSTGHREPESREVDLPILNKPSGPDVESHSLRFLHVLINIL</sequence>
<accession>A0AAQ4PBX0</accession>
<dbReference type="Ensembl" id="ENSGACT00000037028.1">
    <property type="protein sequence ID" value="ENSGACP00000036294.1"/>
    <property type="gene ID" value="ENSGACG00000018758.2"/>
</dbReference>
<dbReference type="InterPro" id="IPR007714">
    <property type="entry name" value="CFA20_dom"/>
</dbReference>
<evidence type="ECO:0000256" key="1">
    <source>
        <dbReference type="SAM" id="MobiDB-lite"/>
    </source>
</evidence>
<dbReference type="Pfam" id="PF05018">
    <property type="entry name" value="CFA20_dom"/>
    <property type="match status" value="1"/>
</dbReference>
<evidence type="ECO:0000259" key="2">
    <source>
        <dbReference type="Pfam" id="PF05018"/>
    </source>
</evidence>
<reference evidence="3 4" key="1">
    <citation type="journal article" date="2021" name="G3 (Bethesda)">
        <title>Improved contiguity of the threespine stickleback genome using long-read sequencing.</title>
        <authorList>
            <person name="Nath S."/>
            <person name="Shaw D.E."/>
            <person name="White M.A."/>
        </authorList>
    </citation>
    <scope>NUCLEOTIDE SEQUENCE [LARGE SCALE GENOMIC DNA]</scope>
    <source>
        <strain evidence="3 4">Lake Benthic</strain>
    </source>
</reference>
<organism evidence="3 4">
    <name type="scientific">Gasterosteus aculeatus aculeatus</name>
    <name type="common">three-spined stickleback</name>
    <dbReference type="NCBI Taxonomy" id="481459"/>
    <lineage>
        <taxon>Eukaryota</taxon>
        <taxon>Metazoa</taxon>
        <taxon>Chordata</taxon>
        <taxon>Craniata</taxon>
        <taxon>Vertebrata</taxon>
        <taxon>Euteleostomi</taxon>
        <taxon>Actinopterygii</taxon>
        <taxon>Neopterygii</taxon>
        <taxon>Teleostei</taxon>
        <taxon>Neoteleostei</taxon>
        <taxon>Acanthomorphata</taxon>
        <taxon>Eupercaria</taxon>
        <taxon>Perciformes</taxon>
        <taxon>Cottioidei</taxon>
        <taxon>Gasterosteales</taxon>
        <taxon>Gasterosteidae</taxon>
        <taxon>Gasterosteus</taxon>
    </lineage>
</organism>
<dbReference type="Proteomes" id="UP000007635">
    <property type="component" value="Chromosome IX"/>
</dbReference>
<name>A0AAQ4PBX0_GASAC</name>
<feature type="compositionally biased region" description="Basic and acidic residues" evidence="1">
    <location>
        <begin position="221"/>
        <end position="231"/>
    </location>
</feature>
<dbReference type="InterPro" id="IPR040441">
    <property type="entry name" value="CFA20/CFAP20DC"/>
</dbReference>
<evidence type="ECO:0000313" key="3">
    <source>
        <dbReference type="Ensembl" id="ENSGACP00000036294.1"/>
    </source>
</evidence>
<feature type="region of interest" description="Disordered" evidence="1">
    <location>
        <begin position="204"/>
        <end position="238"/>
    </location>
</feature>
<feature type="domain" description="CFA20" evidence="2">
    <location>
        <begin position="1"/>
        <end position="159"/>
    </location>
</feature>
<reference evidence="3" key="2">
    <citation type="submission" date="2025-08" db="UniProtKB">
        <authorList>
            <consortium name="Ensembl"/>
        </authorList>
    </citation>
    <scope>IDENTIFICATION</scope>
</reference>
<dbReference type="GeneTree" id="ENSGT00390000004554"/>
<evidence type="ECO:0000313" key="4">
    <source>
        <dbReference type="Proteomes" id="UP000007635"/>
    </source>
</evidence>
<reference evidence="3" key="3">
    <citation type="submission" date="2025-09" db="UniProtKB">
        <authorList>
            <consortium name="Ensembl"/>
        </authorList>
    </citation>
    <scope>IDENTIFICATION</scope>
</reference>
<protein>
    <recommendedName>
        <fullName evidence="2">CFA20 domain-containing protein</fullName>
    </recommendedName>
</protein>
<feature type="compositionally biased region" description="Polar residues" evidence="1">
    <location>
        <begin position="204"/>
        <end position="220"/>
    </location>
</feature>